<gene>
    <name evidence="6" type="ORF">SAMN04488135_101543</name>
</gene>
<dbReference type="CDD" id="cd13693">
    <property type="entry name" value="PBP2_polar_AA"/>
    <property type="match status" value="1"/>
</dbReference>
<reference evidence="6 7" key="1">
    <citation type="submission" date="2016-11" db="EMBL/GenBank/DDBJ databases">
        <authorList>
            <person name="Jaros S."/>
            <person name="Januszkiewicz K."/>
            <person name="Wedrychowicz H."/>
        </authorList>
    </citation>
    <scope>NUCLEOTIDE SEQUENCE [LARGE SCALE GENOMIC DNA]</scope>
    <source>
        <strain evidence="6 7">CGMCC 1.10190</strain>
    </source>
</reference>
<dbReference type="PANTHER" id="PTHR30085">
    <property type="entry name" value="AMINO ACID ABC TRANSPORTER PERMEASE"/>
    <property type="match status" value="1"/>
</dbReference>
<evidence type="ECO:0000313" key="7">
    <source>
        <dbReference type="Proteomes" id="UP000184226"/>
    </source>
</evidence>
<protein>
    <submittedName>
        <fullName evidence="6">Amino acid ABC transporter substrate-binding protein, PAAT family (TC 3.A.1.3.-)</fullName>
    </submittedName>
</protein>
<sequence length="277" mass="30373">MKMPVKYYLGRLALFGAAALLSLPALADATLNKVKERGALIVGVTVNGSHFGRVDPATRKYQGFNVDLAAQIAKELGVALEVVEVQPSTRVQFLQTGKVDILIANMELTKERSEILNHVPTSYYWVGGTALFRKDSGISKWEDLRGKPVCLSQGSNYARPLATEYGAIPKGFKGSSESLLALRGNNCVAAVHDGILINPLLRDNAEWKDYSALPNELIPSPSVIWARKGEDDTVKAIDQIVQGWHRRGWLIETEKSNNILPPSPALVELHEKFKNGS</sequence>
<dbReference type="SUPFAM" id="SSF53850">
    <property type="entry name" value="Periplasmic binding protein-like II"/>
    <property type="match status" value="1"/>
</dbReference>
<dbReference type="STRING" id="658167.SAMN04488135_101543"/>
<dbReference type="Proteomes" id="UP000184226">
    <property type="component" value="Unassembled WGS sequence"/>
</dbReference>
<feature type="domain" description="Solute-binding protein family 3/N-terminal" evidence="5">
    <location>
        <begin position="39"/>
        <end position="257"/>
    </location>
</feature>
<organism evidence="6 7">
    <name type="scientific">Pollutimonas bauzanensis</name>
    <dbReference type="NCBI Taxonomy" id="658167"/>
    <lineage>
        <taxon>Bacteria</taxon>
        <taxon>Pseudomonadati</taxon>
        <taxon>Pseudomonadota</taxon>
        <taxon>Betaproteobacteria</taxon>
        <taxon>Burkholderiales</taxon>
        <taxon>Alcaligenaceae</taxon>
        <taxon>Pollutimonas</taxon>
    </lineage>
</organism>
<dbReference type="PANTHER" id="PTHR30085:SF6">
    <property type="entry name" value="ABC TRANSPORTER GLUTAMINE-BINDING PROTEIN GLNH"/>
    <property type="match status" value="1"/>
</dbReference>
<dbReference type="SMART" id="SM00062">
    <property type="entry name" value="PBPb"/>
    <property type="match status" value="1"/>
</dbReference>
<dbReference type="GO" id="GO:0030288">
    <property type="term" value="C:outer membrane-bounded periplasmic space"/>
    <property type="evidence" value="ECO:0007669"/>
    <property type="project" value="TreeGrafter"/>
</dbReference>
<keyword evidence="2" id="KW-0813">Transport</keyword>
<evidence type="ECO:0000256" key="4">
    <source>
        <dbReference type="SAM" id="SignalP"/>
    </source>
</evidence>
<keyword evidence="7" id="KW-1185">Reference proteome</keyword>
<dbReference type="Pfam" id="PF00497">
    <property type="entry name" value="SBP_bac_3"/>
    <property type="match status" value="1"/>
</dbReference>
<name>A0A1M5NJ58_9BURK</name>
<evidence type="ECO:0000256" key="2">
    <source>
        <dbReference type="ARBA" id="ARBA00022448"/>
    </source>
</evidence>
<dbReference type="Gene3D" id="3.40.190.10">
    <property type="entry name" value="Periplasmic binding protein-like II"/>
    <property type="match status" value="2"/>
</dbReference>
<evidence type="ECO:0000256" key="1">
    <source>
        <dbReference type="ARBA" id="ARBA00010333"/>
    </source>
</evidence>
<dbReference type="InterPro" id="IPR001638">
    <property type="entry name" value="Solute-binding_3/MltF_N"/>
</dbReference>
<comment type="similarity">
    <text evidence="1">Belongs to the bacterial solute-binding protein 3 family.</text>
</comment>
<keyword evidence="3 4" id="KW-0732">Signal</keyword>
<feature type="signal peptide" evidence="4">
    <location>
        <begin position="1"/>
        <end position="27"/>
    </location>
</feature>
<evidence type="ECO:0000256" key="3">
    <source>
        <dbReference type="ARBA" id="ARBA00022729"/>
    </source>
</evidence>
<dbReference type="GO" id="GO:0006865">
    <property type="term" value="P:amino acid transport"/>
    <property type="evidence" value="ECO:0007669"/>
    <property type="project" value="TreeGrafter"/>
</dbReference>
<accession>A0A1M5NJ58</accession>
<evidence type="ECO:0000259" key="5">
    <source>
        <dbReference type="SMART" id="SM00062"/>
    </source>
</evidence>
<dbReference type="GO" id="GO:0005576">
    <property type="term" value="C:extracellular region"/>
    <property type="evidence" value="ECO:0007669"/>
    <property type="project" value="TreeGrafter"/>
</dbReference>
<evidence type="ECO:0000313" key="6">
    <source>
        <dbReference type="EMBL" id="SHG89550.1"/>
    </source>
</evidence>
<feature type="chain" id="PRO_5009912606" evidence="4">
    <location>
        <begin position="28"/>
        <end position="277"/>
    </location>
</feature>
<dbReference type="EMBL" id="FQXE01000001">
    <property type="protein sequence ID" value="SHG89550.1"/>
    <property type="molecule type" value="Genomic_DNA"/>
</dbReference>
<dbReference type="AlphaFoldDB" id="A0A1M5NJ58"/>
<dbReference type="InterPro" id="IPR051455">
    <property type="entry name" value="Bact_solute-bind_prot3"/>
</dbReference>
<proteinExistence type="inferred from homology"/>